<comment type="subunit">
    <text evidence="10 11">Homodimer, forms a heterotetramer with a Cas2 homodimer.</text>
</comment>
<dbReference type="NCBIfam" id="TIGR00287">
    <property type="entry name" value="cas1"/>
    <property type="match status" value="1"/>
</dbReference>
<dbReference type="EMBL" id="JBHMAS010000051">
    <property type="protein sequence ID" value="MFB9782822.1"/>
    <property type="molecule type" value="Genomic_DNA"/>
</dbReference>
<evidence type="ECO:0000256" key="2">
    <source>
        <dbReference type="ARBA" id="ARBA00022723"/>
    </source>
</evidence>
<evidence type="ECO:0000256" key="11">
    <source>
        <dbReference type="HAMAP-Rule" id="MF_01470"/>
    </source>
</evidence>
<keyword evidence="2 11" id="KW-0479">Metal-binding</keyword>
<evidence type="ECO:0000256" key="4">
    <source>
        <dbReference type="ARBA" id="ARBA00022801"/>
    </source>
</evidence>
<dbReference type="EC" id="3.1.-.-" evidence="11"/>
<protein>
    <recommendedName>
        <fullName evidence="11">CRISPR-associated endonuclease Cas1</fullName>
        <ecNumber evidence="11">3.1.-.-</ecNumber>
    </recommendedName>
</protein>
<keyword evidence="6 11" id="KW-0051">Antiviral defense</keyword>
<dbReference type="Pfam" id="PF00078">
    <property type="entry name" value="RVT_1"/>
    <property type="match status" value="1"/>
</dbReference>
<dbReference type="InterPro" id="IPR050646">
    <property type="entry name" value="Cas1"/>
</dbReference>
<dbReference type="CDD" id="cd09634">
    <property type="entry name" value="Cas1_I-II-III"/>
    <property type="match status" value="1"/>
</dbReference>
<comment type="function">
    <text evidence="11">CRISPR (clustered regularly interspaced short palindromic repeat), is an adaptive immune system that provides protection against mobile genetic elements (viruses, transposable elements and conjugative plasmids). CRISPR clusters contain spacers, sequences complementary to antecedent mobile elements, and target invading nucleic acids. CRISPR clusters are transcribed and processed into CRISPR RNA (crRNA). Acts as a dsDNA endonuclease. Involved in the integration of spacer DNA into the CRISPR cassette.</text>
</comment>
<gene>
    <name evidence="11 13" type="primary">cas1</name>
    <name evidence="13" type="ORF">ACFFQ6_24240</name>
</gene>
<dbReference type="SUPFAM" id="SSF56672">
    <property type="entry name" value="DNA/RNA polymerases"/>
    <property type="match status" value="1"/>
</dbReference>
<comment type="cofactor">
    <cofactor evidence="11">
        <name>Mg(2+)</name>
        <dbReference type="ChEBI" id="CHEBI:18420"/>
    </cofactor>
    <cofactor evidence="11">
        <name>Mn(2+)</name>
        <dbReference type="ChEBI" id="CHEBI:29035"/>
    </cofactor>
</comment>
<evidence type="ECO:0000256" key="10">
    <source>
        <dbReference type="ARBA" id="ARBA00038592"/>
    </source>
</evidence>
<keyword evidence="5 11" id="KW-0460">Magnesium</keyword>
<accession>A0ABV5XML8</accession>
<dbReference type="Gene3D" id="1.20.120.920">
    <property type="entry name" value="CRISPR-associated endonuclease Cas1, C-terminal domain"/>
    <property type="match status" value="1"/>
</dbReference>
<proteinExistence type="inferred from homology"/>
<dbReference type="Gene3D" id="3.100.10.20">
    <property type="entry name" value="CRISPR-associated endonuclease Cas1, N-terminal domain"/>
    <property type="match status" value="1"/>
</dbReference>
<name>A0ABV5XML8_9NOCA</name>
<evidence type="ECO:0000313" key="14">
    <source>
        <dbReference type="Proteomes" id="UP001589587"/>
    </source>
</evidence>
<keyword evidence="1 11" id="KW-0540">Nuclease</keyword>
<keyword evidence="4 11" id="KW-0378">Hydrolase</keyword>
<dbReference type="InterPro" id="IPR042206">
    <property type="entry name" value="CRISPR-assoc_Cas1_C"/>
</dbReference>
<organism evidence="13 14">
    <name type="scientific">Rhodococcus baikonurensis</name>
    <dbReference type="NCBI Taxonomy" id="172041"/>
    <lineage>
        <taxon>Bacteria</taxon>
        <taxon>Bacillati</taxon>
        <taxon>Actinomycetota</taxon>
        <taxon>Actinomycetes</taxon>
        <taxon>Mycobacteriales</taxon>
        <taxon>Nocardiaceae</taxon>
        <taxon>Rhodococcus</taxon>
        <taxon>Rhodococcus erythropolis group</taxon>
    </lineage>
</organism>
<dbReference type="GO" id="GO:0004519">
    <property type="term" value="F:endonuclease activity"/>
    <property type="evidence" value="ECO:0007669"/>
    <property type="project" value="UniProtKB-KW"/>
</dbReference>
<evidence type="ECO:0000313" key="13">
    <source>
        <dbReference type="EMBL" id="MFB9782822.1"/>
    </source>
</evidence>
<dbReference type="InterPro" id="IPR000477">
    <property type="entry name" value="RT_dom"/>
</dbReference>
<keyword evidence="7 11" id="KW-0238">DNA-binding</keyword>
<feature type="domain" description="Reverse transcriptase" evidence="12">
    <location>
        <begin position="49"/>
        <end position="269"/>
    </location>
</feature>
<feature type="binding site" evidence="11">
    <location>
        <position position="521"/>
    </location>
    <ligand>
        <name>Mn(2+)</name>
        <dbReference type="ChEBI" id="CHEBI:29035"/>
    </ligand>
</feature>
<dbReference type="PANTHER" id="PTHR34353">
    <property type="entry name" value="CRISPR-ASSOCIATED ENDONUCLEASE CAS1 1"/>
    <property type="match status" value="1"/>
</dbReference>
<evidence type="ECO:0000256" key="5">
    <source>
        <dbReference type="ARBA" id="ARBA00022842"/>
    </source>
</evidence>
<dbReference type="HAMAP" id="MF_01470">
    <property type="entry name" value="Cas1"/>
    <property type="match status" value="1"/>
</dbReference>
<evidence type="ECO:0000256" key="9">
    <source>
        <dbReference type="ARBA" id="ARBA00025589"/>
    </source>
</evidence>
<comment type="similarity">
    <text evidence="11">Belongs to the CRISPR-associated endonuclease Cas1 family.</text>
</comment>
<sequence>MGRLLAAVAAEQNVLEAWQRTLDRLPAEPILIPEVENFRADLLSNLTEISTALRSAEWTPKSLRTTTIAKADGTRTLRIPSVADRVAERAIATVLTRSVDHRLQPDSYAFRPGVGVEDARRALQARIDAGNRWVVRTDIADCFDSLSRRGCTRAVAEMIDDPDLMTIITRCIDRSDSSCSPIGIAQGSPLSPVISNIYLDGLDQELWTNGADIVRYADDIACAAETPERAQENLDWIRSAADRRSLTLNPTKTAIYDALEGVPFLGATIRTGTPKPKTPSAAAAPRITVHITERGSALRARGTKFVITTARHPPVVHPASRTRMIVCNDRTMLTTGALTLAARTGVNIAVVDRYSGLTAFLDTPHDRPTTRRAQYNYLDDTENRLDTARLIVDAKIANSVTLLRRTPTRRERVPLATATRLNHLRAKARDATSSTMLLGLEGSAARLYFHGLSALIPEEYSFTSRRRRPPTDPVNAMLSYGYTVLLSEATRALELALLDPTIGFLHTPHRGRPSLALDLMEEFRTLIVDTAVLRLIAIRAVSPSGFATTPGGCRMDTPTKHALISEIERRLSTPVRHPRHQRSMPYRECLGEQARLLARIVTVPNIQYTPMPWR</sequence>
<keyword evidence="14" id="KW-1185">Reference proteome</keyword>
<feature type="binding site" evidence="11">
    <location>
        <position position="506"/>
    </location>
    <ligand>
        <name>Mn(2+)</name>
        <dbReference type="ChEBI" id="CHEBI:29035"/>
    </ligand>
</feature>
<comment type="function">
    <text evidence="9">Poorly processive, error-prone DNA polymerase involved in untargeted mutagenesis. Copies undamaged DNA at stalled replication forks, which arise in vivo from mismatched or misaligned primer ends. These misaligned primers can be extended by PolIV. Exhibits no 3'-5' exonuclease (proofreading) activity. May be involved in translesional synthesis, in conjunction with the beta clamp from PolIII.</text>
</comment>
<dbReference type="Gene3D" id="3.30.70.270">
    <property type="match status" value="1"/>
</dbReference>
<evidence type="ECO:0000256" key="1">
    <source>
        <dbReference type="ARBA" id="ARBA00022722"/>
    </source>
</evidence>
<evidence type="ECO:0000259" key="12">
    <source>
        <dbReference type="PROSITE" id="PS50878"/>
    </source>
</evidence>
<dbReference type="InterPro" id="IPR002729">
    <property type="entry name" value="CRISPR-assoc_Cas1"/>
</dbReference>
<dbReference type="InterPro" id="IPR043502">
    <property type="entry name" value="DNA/RNA_pol_sf"/>
</dbReference>
<dbReference type="Proteomes" id="UP001589587">
    <property type="component" value="Unassembled WGS sequence"/>
</dbReference>
<dbReference type="InterPro" id="IPR042211">
    <property type="entry name" value="CRISPR-assoc_Cas1_N"/>
</dbReference>
<evidence type="ECO:0000256" key="8">
    <source>
        <dbReference type="ARBA" id="ARBA00023211"/>
    </source>
</evidence>
<feature type="binding site" evidence="11">
    <location>
        <position position="441"/>
    </location>
    <ligand>
        <name>Mn(2+)</name>
        <dbReference type="ChEBI" id="CHEBI:29035"/>
    </ligand>
</feature>
<evidence type="ECO:0000256" key="7">
    <source>
        <dbReference type="ARBA" id="ARBA00023125"/>
    </source>
</evidence>
<dbReference type="PANTHER" id="PTHR34353:SF2">
    <property type="entry name" value="CRISPR-ASSOCIATED ENDONUCLEASE CAS1 1"/>
    <property type="match status" value="1"/>
</dbReference>
<dbReference type="RefSeq" id="WP_064444911.1">
    <property type="nucleotide sequence ID" value="NZ_JBHMAS010000051.1"/>
</dbReference>
<keyword evidence="3 11" id="KW-0255">Endonuclease</keyword>
<dbReference type="Pfam" id="PF01867">
    <property type="entry name" value="Cas_Cas1"/>
    <property type="match status" value="1"/>
</dbReference>
<dbReference type="PROSITE" id="PS50878">
    <property type="entry name" value="RT_POL"/>
    <property type="match status" value="1"/>
</dbReference>
<dbReference type="InterPro" id="IPR043128">
    <property type="entry name" value="Rev_trsase/Diguanyl_cyclase"/>
</dbReference>
<evidence type="ECO:0000256" key="6">
    <source>
        <dbReference type="ARBA" id="ARBA00023118"/>
    </source>
</evidence>
<evidence type="ECO:0000256" key="3">
    <source>
        <dbReference type="ARBA" id="ARBA00022759"/>
    </source>
</evidence>
<reference evidence="13 14" key="1">
    <citation type="submission" date="2024-09" db="EMBL/GenBank/DDBJ databases">
        <authorList>
            <person name="Sun Q."/>
            <person name="Mori K."/>
        </authorList>
    </citation>
    <scope>NUCLEOTIDE SEQUENCE [LARGE SCALE GENOMIC DNA]</scope>
    <source>
        <strain evidence="13 14">JCM 11411</strain>
    </source>
</reference>
<keyword evidence="8 11" id="KW-0464">Manganese</keyword>
<comment type="caution">
    <text evidence="13">The sequence shown here is derived from an EMBL/GenBank/DDBJ whole genome shotgun (WGS) entry which is preliminary data.</text>
</comment>
<dbReference type="CDD" id="cd01651">
    <property type="entry name" value="RT_G2_intron"/>
    <property type="match status" value="1"/>
</dbReference>